<keyword evidence="1" id="KW-0378">Hydrolase</keyword>
<dbReference type="Pfam" id="PF02018">
    <property type="entry name" value="CBM_4_9"/>
    <property type="match status" value="1"/>
</dbReference>
<sequence length="255" mass="25618">MQVATLLAAISALAVGRVLANPCKPVQPTSSTASPSQLASSTSSSALTSSSLSSSSSSASPTISSSTSLSTTISSSSSTVNSASSSSSATASSSSVAASPTCGVNAVSNANFDGGDSTGASGASLVPWTATSTSGGAYSFVTGHDSPYAINLYTTGAGTVTISQTLETVPGETYTMSFLHYYDLGGTTTTSIECTFDNSYNTYKLLYGSVLAKGQWVTYSGEVPVTASTTTYTCKWTSAVSSAIYLEAFAFSYAC</sequence>
<gene>
    <name evidence="4" type="ORF">SCUCBS95973_004431</name>
</gene>
<evidence type="ECO:0000259" key="3">
    <source>
        <dbReference type="Pfam" id="PF02018"/>
    </source>
</evidence>
<dbReference type="InterPro" id="IPR003305">
    <property type="entry name" value="CenC_carb-bd"/>
</dbReference>
<dbReference type="Gene3D" id="2.60.120.260">
    <property type="entry name" value="Galactose-binding domain-like"/>
    <property type="match status" value="1"/>
</dbReference>
<dbReference type="EMBL" id="CAWUHB010000022">
    <property type="protein sequence ID" value="CAK7221255.1"/>
    <property type="molecule type" value="Genomic_DNA"/>
</dbReference>
<accession>A0ABP0BQC5</accession>
<dbReference type="SUPFAM" id="SSF49785">
    <property type="entry name" value="Galactose-binding domain-like"/>
    <property type="match status" value="1"/>
</dbReference>
<feature type="signal peptide" evidence="2">
    <location>
        <begin position="1"/>
        <end position="20"/>
    </location>
</feature>
<organism evidence="4 5">
    <name type="scientific">Sporothrix curviconia</name>
    <dbReference type="NCBI Taxonomy" id="1260050"/>
    <lineage>
        <taxon>Eukaryota</taxon>
        <taxon>Fungi</taxon>
        <taxon>Dikarya</taxon>
        <taxon>Ascomycota</taxon>
        <taxon>Pezizomycotina</taxon>
        <taxon>Sordariomycetes</taxon>
        <taxon>Sordariomycetidae</taxon>
        <taxon>Ophiostomatales</taxon>
        <taxon>Ophiostomataceae</taxon>
        <taxon>Sporothrix</taxon>
    </lineage>
</organism>
<dbReference type="Proteomes" id="UP001642405">
    <property type="component" value="Unassembled WGS sequence"/>
</dbReference>
<keyword evidence="5" id="KW-1185">Reference proteome</keyword>
<dbReference type="InterPro" id="IPR008979">
    <property type="entry name" value="Galactose-bd-like_sf"/>
</dbReference>
<keyword evidence="2" id="KW-0732">Signal</keyword>
<reference evidence="4 5" key="1">
    <citation type="submission" date="2024-01" db="EMBL/GenBank/DDBJ databases">
        <authorList>
            <person name="Allen C."/>
            <person name="Tagirdzhanova G."/>
        </authorList>
    </citation>
    <scope>NUCLEOTIDE SEQUENCE [LARGE SCALE GENOMIC DNA]</scope>
</reference>
<protein>
    <recommendedName>
        <fullName evidence="3">CBM-cenC domain-containing protein</fullName>
    </recommendedName>
</protein>
<name>A0ABP0BQC5_9PEZI</name>
<evidence type="ECO:0000256" key="1">
    <source>
        <dbReference type="ARBA" id="ARBA00022801"/>
    </source>
</evidence>
<evidence type="ECO:0000313" key="5">
    <source>
        <dbReference type="Proteomes" id="UP001642405"/>
    </source>
</evidence>
<feature type="chain" id="PRO_5045470820" description="CBM-cenC domain-containing protein" evidence="2">
    <location>
        <begin position="21"/>
        <end position="255"/>
    </location>
</feature>
<evidence type="ECO:0000313" key="4">
    <source>
        <dbReference type="EMBL" id="CAK7221255.1"/>
    </source>
</evidence>
<comment type="caution">
    <text evidence="4">The sequence shown here is derived from an EMBL/GenBank/DDBJ whole genome shotgun (WGS) entry which is preliminary data.</text>
</comment>
<evidence type="ECO:0000256" key="2">
    <source>
        <dbReference type="SAM" id="SignalP"/>
    </source>
</evidence>
<proteinExistence type="predicted"/>
<feature type="domain" description="CBM-cenC" evidence="3">
    <location>
        <begin position="105"/>
        <end position="229"/>
    </location>
</feature>